<dbReference type="InterPro" id="IPR035901">
    <property type="entry name" value="GIY-YIG_endonuc_sf"/>
</dbReference>
<dbReference type="EMBL" id="CP011452">
    <property type="protein sequence ID" value="AKH41181.1"/>
    <property type="molecule type" value="Genomic_DNA"/>
</dbReference>
<dbReference type="Proteomes" id="UP000034392">
    <property type="component" value="Chromosome"/>
</dbReference>
<evidence type="ECO:0000256" key="1">
    <source>
        <dbReference type="ARBA" id="ARBA00007435"/>
    </source>
</evidence>
<name>A0A0F7KPX0_9SPHN</name>
<dbReference type="Gene3D" id="3.40.1440.10">
    <property type="entry name" value="GIY-YIG endonuclease"/>
    <property type="match status" value="1"/>
</dbReference>
<dbReference type="STRING" id="1267766.WYH_00115"/>
<keyword evidence="4" id="KW-1185">Reference proteome</keyword>
<dbReference type="AlphaFoldDB" id="A0A0F7KPX0"/>
<dbReference type="PATRIC" id="fig|1267766.3.peg.116"/>
<evidence type="ECO:0000259" key="2">
    <source>
        <dbReference type="PROSITE" id="PS50164"/>
    </source>
</evidence>
<dbReference type="InterPro" id="IPR000305">
    <property type="entry name" value="GIY-YIG_endonuc"/>
</dbReference>
<dbReference type="SMART" id="SM00465">
    <property type="entry name" value="GIYc"/>
    <property type="match status" value="1"/>
</dbReference>
<organism evidence="3 4">
    <name type="scientific">Croceibacterium atlanticum</name>
    <dbReference type="NCBI Taxonomy" id="1267766"/>
    <lineage>
        <taxon>Bacteria</taxon>
        <taxon>Pseudomonadati</taxon>
        <taxon>Pseudomonadota</taxon>
        <taxon>Alphaproteobacteria</taxon>
        <taxon>Sphingomonadales</taxon>
        <taxon>Erythrobacteraceae</taxon>
        <taxon>Croceibacterium</taxon>
    </lineage>
</organism>
<protein>
    <submittedName>
        <fullName evidence="3">GIY-YIG nuclease superfamily protein</fullName>
    </submittedName>
</protein>
<dbReference type="SUPFAM" id="SSF82771">
    <property type="entry name" value="GIY-YIG endonuclease"/>
    <property type="match status" value="1"/>
</dbReference>
<dbReference type="KEGG" id="aay:WYH_00115"/>
<evidence type="ECO:0000313" key="4">
    <source>
        <dbReference type="Proteomes" id="UP000034392"/>
    </source>
</evidence>
<dbReference type="PANTHER" id="PTHR34477:SF5">
    <property type="entry name" value="BSL5627 PROTEIN"/>
    <property type="match status" value="1"/>
</dbReference>
<dbReference type="OrthoDB" id="287318at2"/>
<gene>
    <name evidence="3" type="ORF">WYH_00115</name>
</gene>
<dbReference type="RefSeq" id="WP_082347689.1">
    <property type="nucleotide sequence ID" value="NZ_CP011452.2"/>
</dbReference>
<dbReference type="CDD" id="cd10448">
    <property type="entry name" value="GIY-YIG_unchar_3"/>
    <property type="match status" value="1"/>
</dbReference>
<sequence length="95" mass="11505">MKCGYVYILTNRPEGVLYIGVTEDLAKRVAQHRSGAVSSFTKRYNCHHLVWFERFENIHDARLFERRMKKWNRDWKIARIEERNQAWQDLSHALL</sequence>
<proteinExistence type="inferred from homology"/>
<accession>A0A0F7KPX0</accession>
<reference evidence="3" key="1">
    <citation type="submission" date="2015-05" db="EMBL/GenBank/DDBJ databases">
        <title>The complete genome of Altererythrobacter atlanticus strain 26DY36.</title>
        <authorList>
            <person name="Wu Y.-H."/>
            <person name="Cheng H."/>
            <person name="Wu X.-W."/>
        </authorList>
    </citation>
    <scope>NUCLEOTIDE SEQUENCE [LARGE SCALE GENOMIC DNA]</scope>
    <source>
        <strain evidence="3">26DY36</strain>
    </source>
</reference>
<evidence type="ECO:0000313" key="3">
    <source>
        <dbReference type="EMBL" id="AKH41181.1"/>
    </source>
</evidence>
<feature type="domain" description="GIY-YIG" evidence="2">
    <location>
        <begin position="2"/>
        <end position="78"/>
    </location>
</feature>
<dbReference type="Pfam" id="PF01541">
    <property type="entry name" value="GIY-YIG"/>
    <property type="match status" value="1"/>
</dbReference>
<dbReference type="PROSITE" id="PS50164">
    <property type="entry name" value="GIY_YIG"/>
    <property type="match status" value="1"/>
</dbReference>
<dbReference type="PANTHER" id="PTHR34477">
    <property type="entry name" value="UPF0213 PROTEIN YHBQ"/>
    <property type="match status" value="1"/>
</dbReference>
<dbReference type="InterPro" id="IPR050190">
    <property type="entry name" value="UPF0213_domain"/>
</dbReference>
<comment type="similarity">
    <text evidence="1">Belongs to the UPF0213 family.</text>
</comment>